<dbReference type="HOGENOM" id="CLU_2631963_0_0_9"/>
<dbReference type="STRING" id="1548.CSCA_4500"/>
<dbReference type="Proteomes" id="UP000033115">
    <property type="component" value="Chromosome"/>
</dbReference>
<name>A0A0E3MA14_CLOSL</name>
<evidence type="ECO:0000313" key="1">
    <source>
        <dbReference type="EMBL" id="AKA71625.1"/>
    </source>
</evidence>
<dbReference type="AlphaFoldDB" id="A0A0E3MA14"/>
<dbReference type="InterPro" id="IPR029066">
    <property type="entry name" value="PLP-binding_barrel"/>
</dbReference>
<dbReference type="KEGG" id="csq:CSCA_4500"/>
<protein>
    <submittedName>
        <fullName evidence="1">Diaminopimelate decarboxylase</fullName>
    </submittedName>
</protein>
<reference evidence="1 2" key="1">
    <citation type="journal article" date="2015" name="J. Biotechnol.">
        <title>Complete genome sequence of a malodorant-producing acetogen, Clostridium scatologenes ATCC 25775(T).</title>
        <authorList>
            <person name="Zhu Z."/>
            <person name="Guo T."/>
            <person name="Zheng H."/>
            <person name="Song T."/>
            <person name="Ouyang P."/>
            <person name="Xie J."/>
        </authorList>
    </citation>
    <scope>NUCLEOTIDE SEQUENCE [LARGE SCALE GENOMIC DNA]</scope>
    <source>
        <strain evidence="1 2">ATCC 25775</strain>
    </source>
</reference>
<dbReference type="SUPFAM" id="SSF51419">
    <property type="entry name" value="PLP-binding barrel"/>
    <property type="match status" value="1"/>
</dbReference>
<evidence type="ECO:0000313" key="2">
    <source>
        <dbReference type="Proteomes" id="UP000033115"/>
    </source>
</evidence>
<dbReference type="EMBL" id="CP009933">
    <property type="protein sequence ID" value="AKA71625.1"/>
    <property type="molecule type" value="Genomic_DNA"/>
</dbReference>
<sequence length="77" mass="8860">MKLFGSMEVKSNTLYIGKVSTIDLAKKFGTPLYVIDEALVREQCKRYYKAFNVRQGENRVAYAGKAFFDFSNVSDYK</sequence>
<proteinExistence type="predicted"/>
<keyword evidence="2" id="KW-1185">Reference proteome</keyword>
<gene>
    <name evidence="1" type="ORF">CSCA_4500</name>
</gene>
<organism evidence="1 2">
    <name type="scientific">Clostridium scatologenes</name>
    <dbReference type="NCBI Taxonomy" id="1548"/>
    <lineage>
        <taxon>Bacteria</taxon>
        <taxon>Bacillati</taxon>
        <taxon>Bacillota</taxon>
        <taxon>Clostridia</taxon>
        <taxon>Eubacteriales</taxon>
        <taxon>Clostridiaceae</taxon>
        <taxon>Clostridium</taxon>
    </lineage>
</organism>
<accession>A0A0E3MA14</accession>